<feature type="domain" description="Kinetochore protein Ndc80 CH" evidence="9">
    <location>
        <begin position="71"/>
        <end position="122"/>
    </location>
</feature>
<reference evidence="10 11" key="1">
    <citation type="submission" date="2024-02" db="EMBL/GenBank/DDBJ databases">
        <title>de novo genome assembly of Solanum bulbocastanum strain 11H21.</title>
        <authorList>
            <person name="Hosaka A.J."/>
        </authorList>
    </citation>
    <scope>NUCLEOTIDE SEQUENCE [LARGE SCALE GENOMIC DNA]</scope>
    <source>
        <tissue evidence="10">Young leaves</tissue>
    </source>
</reference>
<evidence type="ECO:0000256" key="2">
    <source>
        <dbReference type="ARBA" id="ARBA00022454"/>
    </source>
</evidence>
<keyword evidence="3 8" id="KW-0132">Cell division</keyword>
<evidence type="ECO:0000256" key="6">
    <source>
        <dbReference type="ARBA" id="ARBA00023306"/>
    </source>
</evidence>
<dbReference type="GO" id="GO:0005634">
    <property type="term" value="C:nucleus"/>
    <property type="evidence" value="ECO:0007669"/>
    <property type="project" value="UniProtKB-SubCell"/>
</dbReference>
<evidence type="ECO:0000256" key="4">
    <source>
        <dbReference type="ARBA" id="ARBA00022776"/>
    </source>
</evidence>
<keyword evidence="6 8" id="KW-0131">Cell cycle</keyword>
<evidence type="ECO:0000256" key="8">
    <source>
        <dbReference type="RuleBase" id="RU368072"/>
    </source>
</evidence>
<organism evidence="10 11">
    <name type="scientific">Solanum bulbocastanum</name>
    <name type="common">Wild potato</name>
    <dbReference type="NCBI Taxonomy" id="147425"/>
    <lineage>
        <taxon>Eukaryota</taxon>
        <taxon>Viridiplantae</taxon>
        <taxon>Streptophyta</taxon>
        <taxon>Embryophyta</taxon>
        <taxon>Tracheophyta</taxon>
        <taxon>Spermatophyta</taxon>
        <taxon>Magnoliopsida</taxon>
        <taxon>eudicotyledons</taxon>
        <taxon>Gunneridae</taxon>
        <taxon>Pentapetalae</taxon>
        <taxon>asterids</taxon>
        <taxon>lamiids</taxon>
        <taxon>Solanales</taxon>
        <taxon>Solanaceae</taxon>
        <taxon>Solanoideae</taxon>
        <taxon>Solaneae</taxon>
        <taxon>Solanum</taxon>
    </lineage>
</organism>
<evidence type="ECO:0000313" key="11">
    <source>
        <dbReference type="Proteomes" id="UP001371456"/>
    </source>
</evidence>
<evidence type="ECO:0000256" key="1">
    <source>
        <dbReference type="ARBA" id="ARBA00007050"/>
    </source>
</evidence>
<keyword evidence="11" id="KW-1185">Reference proteome</keyword>
<comment type="function">
    <text evidence="8">Acts as a component of the essential kinetochore-associated NDC80 complex, which is required for chromosome segregation and spindle checkpoint activity.</text>
</comment>
<evidence type="ECO:0000259" key="9">
    <source>
        <dbReference type="Pfam" id="PF03801"/>
    </source>
</evidence>
<dbReference type="InterPro" id="IPR055260">
    <property type="entry name" value="Ndc80_CH"/>
</dbReference>
<gene>
    <name evidence="10" type="ORF">RDI58_003158</name>
</gene>
<evidence type="ECO:0000256" key="7">
    <source>
        <dbReference type="ARBA" id="ARBA00023328"/>
    </source>
</evidence>
<name>A0AAN8UAR9_SOLBU</name>
<keyword evidence="8" id="KW-0539">Nucleus</keyword>
<comment type="similarity">
    <text evidence="1 8">Belongs to the NDC80/HEC1 family.</text>
</comment>
<dbReference type="PANTHER" id="PTHR46681:SF1">
    <property type="entry name" value="KINETOCHORE PROTEIN NDC80 HOMOLOG"/>
    <property type="match status" value="1"/>
</dbReference>
<keyword evidence="4 8" id="KW-0498">Mitosis</keyword>
<keyword evidence="5" id="KW-0175">Coiled coil</keyword>
<keyword evidence="7 8" id="KW-0137">Centromere</keyword>
<evidence type="ECO:0000256" key="5">
    <source>
        <dbReference type="ARBA" id="ARBA00023054"/>
    </source>
</evidence>
<protein>
    <recommendedName>
        <fullName evidence="8">Kinetochore protein NDC80</fullName>
    </recommendedName>
</protein>
<comment type="subunit">
    <text evidence="8">Component of the NDC80 complex.</text>
</comment>
<evidence type="ECO:0000313" key="10">
    <source>
        <dbReference type="EMBL" id="KAK6805373.1"/>
    </source>
</evidence>
<dbReference type="Gene3D" id="1.10.418.30">
    <property type="entry name" value="Ncd80 complex, Ncd80 subunit"/>
    <property type="match status" value="1"/>
</dbReference>
<evidence type="ECO:0000256" key="3">
    <source>
        <dbReference type="ARBA" id="ARBA00022618"/>
    </source>
</evidence>
<keyword evidence="2 8" id="KW-0158">Chromosome</keyword>
<dbReference type="GO" id="GO:0051315">
    <property type="term" value="P:attachment of mitotic spindle microtubules to kinetochore"/>
    <property type="evidence" value="ECO:0007669"/>
    <property type="project" value="UniProtKB-UniRule"/>
</dbReference>
<accession>A0AAN8UAR9</accession>
<dbReference type="EMBL" id="JBANQN010000001">
    <property type="protein sequence ID" value="KAK6805373.1"/>
    <property type="molecule type" value="Genomic_DNA"/>
</dbReference>
<dbReference type="InterPro" id="IPR038273">
    <property type="entry name" value="Ndc80_sf"/>
</dbReference>
<dbReference type="AlphaFoldDB" id="A0AAN8UAR9"/>
<sequence length="170" mass="19159">MKCAGCRRVNQQYRIGDIHRQLRQFLSTGGCDSDTSFAGSRPSSIGVNSRSFAIPISDRSYQLSAMRTINAVAKLEDKLQTLMKSLNCPVKLNKSALRGIPHYWPSLFAAFHWLVQLCKFDDHRLSSAQPPASENKESSYAIESYLHYIRGKDDQMDINLSRSWNKIGSG</sequence>
<dbReference type="GO" id="GO:0051301">
    <property type="term" value="P:cell division"/>
    <property type="evidence" value="ECO:0007669"/>
    <property type="project" value="UniProtKB-UniRule"/>
</dbReference>
<proteinExistence type="inferred from homology"/>
<dbReference type="Pfam" id="PF03801">
    <property type="entry name" value="Ndc80_HEC"/>
    <property type="match status" value="1"/>
</dbReference>
<dbReference type="InterPro" id="IPR055307">
    <property type="entry name" value="NDC80_plants"/>
</dbReference>
<comment type="subcellular location">
    <subcellularLocation>
        <location evidence="8">Chromosome</location>
        <location evidence="8">Centromere</location>
        <location evidence="8">Kinetochore</location>
    </subcellularLocation>
    <subcellularLocation>
        <location evidence="8">Nucleus</location>
    </subcellularLocation>
</comment>
<comment type="caution">
    <text evidence="10">The sequence shown here is derived from an EMBL/GenBank/DDBJ whole genome shotgun (WGS) entry which is preliminary data.</text>
</comment>
<dbReference type="GO" id="GO:0031262">
    <property type="term" value="C:Ndc80 complex"/>
    <property type="evidence" value="ECO:0007669"/>
    <property type="project" value="UniProtKB-UniRule"/>
</dbReference>
<keyword evidence="8" id="KW-0995">Kinetochore</keyword>
<dbReference type="PANTHER" id="PTHR46681">
    <property type="entry name" value="KINETOCHORE PROTEIN NDC80 HOMOLOG"/>
    <property type="match status" value="1"/>
</dbReference>
<dbReference type="Proteomes" id="UP001371456">
    <property type="component" value="Unassembled WGS sequence"/>
</dbReference>